<gene>
    <name evidence="2" type="ORF">ACFQDP_00575</name>
</gene>
<evidence type="ECO:0000259" key="1">
    <source>
        <dbReference type="Pfam" id="PF07238"/>
    </source>
</evidence>
<dbReference type="SUPFAM" id="SSF141371">
    <property type="entry name" value="PilZ domain-like"/>
    <property type="match status" value="1"/>
</dbReference>
<accession>A0ABW1WJJ2</accession>
<dbReference type="InterPro" id="IPR009875">
    <property type="entry name" value="PilZ_domain"/>
</dbReference>
<organism evidence="2 3">
    <name type="scientific">Methylorubrum zatmanii</name>
    <dbReference type="NCBI Taxonomy" id="29429"/>
    <lineage>
        <taxon>Bacteria</taxon>
        <taxon>Pseudomonadati</taxon>
        <taxon>Pseudomonadota</taxon>
        <taxon>Alphaproteobacteria</taxon>
        <taxon>Hyphomicrobiales</taxon>
        <taxon>Methylobacteriaceae</taxon>
        <taxon>Methylorubrum</taxon>
    </lineage>
</organism>
<dbReference type="RefSeq" id="WP_343068773.1">
    <property type="nucleotide sequence ID" value="NZ_JBHSTT010000006.1"/>
</dbReference>
<evidence type="ECO:0000313" key="3">
    <source>
        <dbReference type="Proteomes" id="UP001596237"/>
    </source>
</evidence>
<proteinExistence type="predicted"/>
<dbReference type="EMBL" id="JBHSTT010000006">
    <property type="protein sequence ID" value="MFC6387852.1"/>
    <property type="molecule type" value="Genomic_DNA"/>
</dbReference>
<comment type="caution">
    <text evidence="2">The sequence shown here is derived from an EMBL/GenBank/DDBJ whole genome shotgun (WGS) entry which is preliminary data.</text>
</comment>
<reference evidence="3" key="1">
    <citation type="journal article" date="2019" name="Int. J. Syst. Evol. Microbiol.">
        <title>The Global Catalogue of Microorganisms (GCM) 10K type strain sequencing project: providing services to taxonomists for standard genome sequencing and annotation.</title>
        <authorList>
            <consortium name="The Broad Institute Genomics Platform"/>
            <consortium name="The Broad Institute Genome Sequencing Center for Infectious Disease"/>
            <person name="Wu L."/>
            <person name="Ma J."/>
        </authorList>
    </citation>
    <scope>NUCLEOTIDE SEQUENCE [LARGE SCALE GENOMIC DNA]</scope>
    <source>
        <strain evidence="3">CCUG 36916</strain>
    </source>
</reference>
<sequence>MTQDIYWSGIAFRSAIMPAVGQVLTCSIRYVGLFEARVVGTEDHLFVVHLLTSRRRGGEIARTMLALAHEQERPLEAWRLHARINPVNRDVLVTLEDGRVLPGRLINVSASGAALVIEDTVERGAHIVIGSTAARVVRVFRDGIGAAFVTPFDPVQVHAGIRL</sequence>
<keyword evidence="3" id="KW-1185">Reference proteome</keyword>
<protein>
    <submittedName>
        <fullName evidence="2">PilZ domain-containing protein</fullName>
    </submittedName>
</protein>
<name>A0ABW1WJJ2_9HYPH</name>
<dbReference type="Proteomes" id="UP001596237">
    <property type="component" value="Unassembled WGS sequence"/>
</dbReference>
<feature type="domain" description="PilZ" evidence="1">
    <location>
        <begin position="79"/>
        <end position="156"/>
    </location>
</feature>
<dbReference type="Pfam" id="PF07238">
    <property type="entry name" value="PilZ"/>
    <property type="match status" value="1"/>
</dbReference>
<evidence type="ECO:0000313" key="2">
    <source>
        <dbReference type="EMBL" id="MFC6387852.1"/>
    </source>
</evidence>